<dbReference type="InParanoid" id="D8S3F0"/>
<dbReference type="InterPro" id="IPR001849">
    <property type="entry name" value="PH_domain"/>
</dbReference>
<dbReference type="GO" id="GO:0001881">
    <property type="term" value="P:receptor recycling"/>
    <property type="evidence" value="ECO:0000318"/>
    <property type="project" value="GO_Central"/>
</dbReference>
<dbReference type="GO" id="GO:0055037">
    <property type="term" value="C:recycling endosome"/>
    <property type="evidence" value="ECO:0000318"/>
    <property type="project" value="GO_Central"/>
</dbReference>
<dbReference type="OMA" id="WNDIRAT"/>
<dbReference type="Proteomes" id="UP000001514">
    <property type="component" value="Unassembled WGS sequence"/>
</dbReference>
<keyword evidence="1" id="KW-0175">Coiled coil</keyword>
<protein>
    <recommendedName>
        <fullName evidence="2">PH domain-containing protein</fullName>
    </recommendedName>
</protein>
<evidence type="ECO:0000259" key="2">
    <source>
        <dbReference type="PROSITE" id="PS50003"/>
    </source>
</evidence>
<evidence type="ECO:0000313" key="4">
    <source>
        <dbReference type="Proteomes" id="UP000001514"/>
    </source>
</evidence>
<dbReference type="GO" id="GO:0007032">
    <property type="term" value="P:endosome organization"/>
    <property type="evidence" value="ECO:0000318"/>
    <property type="project" value="GO_Central"/>
</dbReference>
<dbReference type="PANTHER" id="PTHR22902:SF49">
    <property type="entry name" value="OS03G0666200 PROTEIN"/>
    <property type="match status" value="1"/>
</dbReference>
<dbReference type="PANTHER" id="PTHR22902">
    <property type="entry name" value="SESQUIPEDALIAN"/>
    <property type="match status" value="1"/>
</dbReference>
<dbReference type="GO" id="GO:0005802">
    <property type="term" value="C:trans-Golgi network"/>
    <property type="evidence" value="ECO:0000318"/>
    <property type="project" value="GO_Central"/>
</dbReference>
<dbReference type="AlphaFoldDB" id="D8S3F0"/>
<dbReference type="eggNOG" id="ENOG502QSXX">
    <property type="taxonomic scope" value="Eukaryota"/>
</dbReference>
<gene>
    <name evidence="3" type="ORF">SELMODRAFT_107863</name>
</gene>
<dbReference type="SMART" id="SM00233">
    <property type="entry name" value="PH"/>
    <property type="match status" value="1"/>
</dbReference>
<dbReference type="Gramene" id="EFJ21251">
    <property type="protein sequence ID" value="EFJ21251"/>
    <property type="gene ID" value="SELMODRAFT_107863"/>
</dbReference>
<dbReference type="KEGG" id="smo:SELMODRAFT_107863"/>
<proteinExistence type="predicted"/>
<name>D8S3F0_SELML</name>
<accession>D8S3F0</accession>
<dbReference type="GO" id="GO:0042147">
    <property type="term" value="P:retrograde transport, endosome to Golgi"/>
    <property type="evidence" value="ECO:0000318"/>
    <property type="project" value="GO_Central"/>
</dbReference>
<sequence length="359" mass="39081">SKSSLEKIKKQLSAGSGNSALQGPLFKRSETLRKWNQRWFTLDPATGKMEYRLDRGDLSSRGQIYFDADSTITLSPINFHGAKKYDGCCFYIGTPHKKEYYLCAESQAVARAWVATLRASSLVLKAHKEAVNSLSGNGAAKLGTVAAVVTAANTVAKEAAKDIASEMQTSIKATLSGKSSQTASGDGGMDNVSIMKETLRVKDEELHQLSRELRTRDVTIKELADRLSETADAAEAAARAAHAMDKERKAARAEADRALKELDDRTKVARLQLKAGEERYAAVMRERDEALVEAQRWQKELAKAREQMLLMEAARIRQGAAASDAAAAASAAAAGEQKVSKEKMISEGFSHARYQSSSF</sequence>
<dbReference type="PROSITE" id="PS50003">
    <property type="entry name" value="PH_DOMAIN"/>
    <property type="match status" value="1"/>
</dbReference>
<feature type="domain" description="PH" evidence="2">
    <location>
        <begin position="18"/>
        <end position="122"/>
    </location>
</feature>
<dbReference type="FunCoup" id="D8S3F0">
    <property type="interactions" value="2400"/>
</dbReference>
<dbReference type="OrthoDB" id="48057at2759"/>
<dbReference type="EMBL" id="GL377600">
    <property type="protein sequence ID" value="EFJ21251.1"/>
    <property type="molecule type" value="Genomic_DNA"/>
</dbReference>
<dbReference type="Gene3D" id="2.30.29.30">
    <property type="entry name" value="Pleckstrin-homology domain (PH domain)/Phosphotyrosine-binding domain (PTB)"/>
    <property type="match status" value="1"/>
</dbReference>
<dbReference type="GO" id="GO:0005829">
    <property type="term" value="C:cytosol"/>
    <property type="evidence" value="ECO:0007669"/>
    <property type="project" value="GOC"/>
</dbReference>
<feature type="coiled-coil region" evidence="1">
    <location>
        <begin position="241"/>
        <end position="314"/>
    </location>
</feature>
<dbReference type="SUPFAM" id="SSF50729">
    <property type="entry name" value="PH domain-like"/>
    <property type="match status" value="1"/>
</dbReference>
<organism evidence="4">
    <name type="scientific">Selaginella moellendorffii</name>
    <name type="common">Spikemoss</name>
    <dbReference type="NCBI Taxonomy" id="88036"/>
    <lineage>
        <taxon>Eukaryota</taxon>
        <taxon>Viridiplantae</taxon>
        <taxon>Streptophyta</taxon>
        <taxon>Embryophyta</taxon>
        <taxon>Tracheophyta</taxon>
        <taxon>Lycopodiopsida</taxon>
        <taxon>Selaginellales</taxon>
        <taxon>Selaginellaceae</taxon>
        <taxon>Selaginella</taxon>
    </lineage>
</organism>
<feature type="non-terminal residue" evidence="3">
    <location>
        <position position="1"/>
    </location>
</feature>
<evidence type="ECO:0000313" key="3">
    <source>
        <dbReference type="EMBL" id="EFJ21251.1"/>
    </source>
</evidence>
<dbReference type="InterPro" id="IPR045188">
    <property type="entry name" value="Boi1/Boi2-like"/>
</dbReference>
<dbReference type="HOGENOM" id="CLU_034417_0_0_1"/>
<dbReference type="STRING" id="88036.D8S3F0"/>
<dbReference type="GO" id="GO:0005769">
    <property type="term" value="C:early endosome"/>
    <property type="evidence" value="ECO:0000318"/>
    <property type="project" value="GO_Central"/>
</dbReference>
<evidence type="ECO:0000256" key="1">
    <source>
        <dbReference type="SAM" id="Coils"/>
    </source>
</evidence>
<dbReference type="Pfam" id="PF00169">
    <property type="entry name" value="PH"/>
    <property type="match status" value="1"/>
</dbReference>
<keyword evidence="4" id="KW-1185">Reference proteome</keyword>
<reference evidence="3 4" key="1">
    <citation type="journal article" date="2011" name="Science">
        <title>The Selaginella genome identifies genetic changes associated with the evolution of vascular plants.</title>
        <authorList>
            <person name="Banks J.A."/>
            <person name="Nishiyama T."/>
            <person name="Hasebe M."/>
            <person name="Bowman J.L."/>
            <person name="Gribskov M."/>
            <person name="dePamphilis C."/>
            <person name="Albert V.A."/>
            <person name="Aono N."/>
            <person name="Aoyama T."/>
            <person name="Ambrose B.A."/>
            <person name="Ashton N.W."/>
            <person name="Axtell M.J."/>
            <person name="Barker E."/>
            <person name="Barker M.S."/>
            <person name="Bennetzen J.L."/>
            <person name="Bonawitz N.D."/>
            <person name="Chapple C."/>
            <person name="Cheng C."/>
            <person name="Correa L.G."/>
            <person name="Dacre M."/>
            <person name="DeBarry J."/>
            <person name="Dreyer I."/>
            <person name="Elias M."/>
            <person name="Engstrom E.M."/>
            <person name="Estelle M."/>
            <person name="Feng L."/>
            <person name="Finet C."/>
            <person name="Floyd S.K."/>
            <person name="Frommer W.B."/>
            <person name="Fujita T."/>
            <person name="Gramzow L."/>
            <person name="Gutensohn M."/>
            <person name="Harholt J."/>
            <person name="Hattori M."/>
            <person name="Heyl A."/>
            <person name="Hirai T."/>
            <person name="Hiwatashi Y."/>
            <person name="Ishikawa M."/>
            <person name="Iwata M."/>
            <person name="Karol K.G."/>
            <person name="Koehler B."/>
            <person name="Kolukisaoglu U."/>
            <person name="Kubo M."/>
            <person name="Kurata T."/>
            <person name="Lalonde S."/>
            <person name="Li K."/>
            <person name="Li Y."/>
            <person name="Litt A."/>
            <person name="Lyons E."/>
            <person name="Manning G."/>
            <person name="Maruyama T."/>
            <person name="Michael T.P."/>
            <person name="Mikami K."/>
            <person name="Miyazaki S."/>
            <person name="Morinaga S."/>
            <person name="Murata T."/>
            <person name="Mueller-Roeber B."/>
            <person name="Nelson D.R."/>
            <person name="Obara M."/>
            <person name="Oguri Y."/>
            <person name="Olmstead R.G."/>
            <person name="Onodera N."/>
            <person name="Petersen B.L."/>
            <person name="Pils B."/>
            <person name="Prigge M."/>
            <person name="Rensing S.A."/>
            <person name="Riano-Pachon D.M."/>
            <person name="Roberts A.W."/>
            <person name="Sato Y."/>
            <person name="Scheller H.V."/>
            <person name="Schulz B."/>
            <person name="Schulz C."/>
            <person name="Shakirov E.V."/>
            <person name="Shibagaki N."/>
            <person name="Shinohara N."/>
            <person name="Shippen D.E."/>
            <person name="Soerensen I."/>
            <person name="Sotooka R."/>
            <person name="Sugimoto N."/>
            <person name="Sugita M."/>
            <person name="Sumikawa N."/>
            <person name="Tanurdzic M."/>
            <person name="Theissen G."/>
            <person name="Ulvskov P."/>
            <person name="Wakazuki S."/>
            <person name="Weng J.K."/>
            <person name="Willats W.W."/>
            <person name="Wipf D."/>
            <person name="Wolf P.G."/>
            <person name="Yang L."/>
            <person name="Zimmer A.D."/>
            <person name="Zhu Q."/>
            <person name="Mitros T."/>
            <person name="Hellsten U."/>
            <person name="Loque D."/>
            <person name="Otillar R."/>
            <person name="Salamov A."/>
            <person name="Schmutz J."/>
            <person name="Shapiro H."/>
            <person name="Lindquist E."/>
            <person name="Lucas S."/>
            <person name="Rokhsar D."/>
            <person name="Grigoriev I.V."/>
        </authorList>
    </citation>
    <scope>NUCLEOTIDE SEQUENCE [LARGE SCALE GENOMIC DNA]</scope>
</reference>
<dbReference type="InterPro" id="IPR011993">
    <property type="entry name" value="PH-like_dom_sf"/>
</dbReference>